<gene>
    <name evidence="3" type="ORF">KHU32_11955</name>
</gene>
<keyword evidence="4" id="KW-1185">Reference proteome</keyword>
<comment type="caution">
    <text evidence="3">The sequence shown here is derived from an EMBL/GenBank/DDBJ whole genome shotgun (WGS) entry which is preliminary data.</text>
</comment>
<dbReference type="CDD" id="cd07012">
    <property type="entry name" value="PBP2_Bug_TTT"/>
    <property type="match status" value="1"/>
</dbReference>
<evidence type="ECO:0000256" key="1">
    <source>
        <dbReference type="ARBA" id="ARBA00006987"/>
    </source>
</evidence>
<keyword evidence="2" id="KW-0732">Signal</keyword>
<dbReference type="InterPro" id="IPR042100">
    <property type="entry name" value="Bug_dom1"/>
</dbReference>
<feature type="chain" id="PRO_5045089311" evidence="2">
    <location>
        <begin position="23"/>
        <end position="325"/>
    </location>
</feature>
<dbReference type="RefSeq" id="WP_213670314.1">
    <property type="nucleotide sequence ID" value="NZ_JAHCDA010000002.1"/>
</dbReference>
<evidence type="ECO:0000313" key="3">
    <source>
        <dbReference type="EMBL" id="MBS7811652.1"/>
    </source>
</evidence>
<dbReference type="Gene3D" id="3.40.190.150">
    <property type="entry name" value="Bordetella uptake gene, domain 1"/>
    <property type="match status" value="1"/>
</dbReference>
<dbReference type="EMBL" id="JAHCDA010000002">
    <property type="protein sequence ID" value="MBS7811652.1"/>
    <property type="molecule type" value="Genomic_DNA"/>
</dbReference>
<dbReference type="PIRSF" id="PIRSF017082">
    <property type="entry name" value="YflP"/>
    <property type="match status" value="1"/>
</dbReference>
<name>A0ABS5QDP5_9PROT</name>
<sequence>MFQRRGLLAAPFLLGAAPAALAQSGAFPQRPVRVVIPWPPGQATDLAARIVMQRLSETMGQAFVAENRAGAGGMIGTDVAAKSPPDGYTLLAGSTGPIVTSPLVQRTPYDTTRDFTYLGITGLSSYLLVVEPNFPARTAAEFVALVRANPGKYTFSSSGTGATAHVIAAWFNALAGLDVVHVPFAGSGPALTAVAGGHVNFSVETLAGTGPLIRNGQLRALGISLKDGSVLAPDVPPLARLPGCENFDAGAWIGLMGPAGLPRPVIERIDTEIGNAMRQQEVRDRMAAAGLEPQHHSAAAMDQYVLRQQAAFRDAIQRANIRIEG</sequence>
<evidence type="ECO:0000256" key="2">
    <source>
        <dbReference type="SAM" id="SignalP"/>
    </source>
</evidence>
<dbReference type="Gene3D" id="3.40.190.10">
    <property type="entry name" value="Periplasmic binding protein-like II"/>
    <property type="match status" value="1"/>
</dbReference>
<proteinExistence type="inferred from homology"/>
<accession>A0ABS5QDP5</accession>
<dbReference type="PANTHER" id="PTHR42928">
    <property type="entry name" value="TRICARBOXYLATE-BINDING PROTEIN"/>
    <property type="match status" value="1"/>
</dbReference>
<evidence type="ECO:0000313" key="4">
    <source>
        <dbReference type="Proteomes" id="UP000766336"/>
    </source>
</evidence>
<organism evidence="3 4">
    <name type="scientific">Roseococcus pinisoli</name>
    <dbReference type="NCBI Taxonomy" id="2835040"/>
    <lineage>
        <taxon>Bacteria</taxon>
        <taxon>Pseudomonadati</taxon>
        <taxon>Pseudomonadota</taxon>
        <taxon>Alphaproteobacteria</taxon>
        <taxon>Acetobacterales</taxon>
        <taxon>Roseomonadaceae</taxon>
        <taxon>Roseococcus</taxon>
    </lineage>
</organism>
<feature type="signal peptide" evidence="2">
    <location>
        <begin position="1"/>
        <end position="22"/>
    </location>
</feature>
<dbReference type="Proteomes" id="UP000766336">
    <property type="component" value="Unassembled WGS sequence"/>
</dbReference>
<dbReference type="InterPro" id="IPR005064">
    <property type="entry name" value="BUG"/>
</dbReference>
<comment type="similarity">
    <text evidence="1">Belongs to the UPF0065 (bug) family.</text>
</comment>
<reference evidence="3 4" key="1">
    <citation type="submission" date="2021-05" db="EMBL/GenBank/DDBJ databases">
        <title>Roseococcus sp. XZZS9, whole genome shotgun sequencing project.</title>
        <authorList>
            <person name="Zhao G."/>
            <person name="Shen L."/>
        </authorList>
    </citation>
    <scope>NUCLEOTIDE SEQUENCE [LARGE SCALE GENOMIC DNA]</scope>
    <source>
        <strain evidence="3 4">XZZS9</strain>
    </source>
</reference>
<dbReference type="PANTHER" id="PTHR42928:SF5">
    <property type="entry name" value="BLR1237 PROTEIN"/>
    <property type="match status" value="1"/>
</dbReference>
<dbReference type="Pfam" id="PF03401">
    <property type="entry name" value="TctC"/>
    <property type="match status" value="1"/>
</dbReference>
<protein>
    <submittedName>
        <fullName evidence="3">Tripartite tricarboxylate transporter substrate binding protein</fullName>
    </submittedName>
</protein>